<dbReference type="Proteomes" id="UP000466345">
    <property type="component" value="Unassembled WGS sequence"/>
</dbReference>
<reference evidence="1 2" key="1">
    <citation type="submission" date="2019-10" db="EMBL/GenBank/DDBJ databases">
        <title>Streptomyces smaragdinus sp. nov. and Streptomyces fabii sp. nov., isolated from the gut of fungus growing-termite Macrotermes natalensis.</title>
        <authorList>
            <person name="Schwitalla J."/>
            <person name="Benndorf R."/>
            <person name="Martin K."/>
            <person name="De Beer W."/>
            <person name="Kaster A.-K."/>
            <person name="Vollmers J."/>
            <person name="Poulsen M."/>
            <person name="Beemelmanns C."/>
        </authorList>
    </citation>
    <scope>NUCLEOTIDE SEQUENCE [LARGE SCALE GENOMIC DNA]</scope>
    <source>
        <strain evidence="1 2">RB5</strain>
    </source>
</reference>
<dbReference type="EMBL" id="WEGJ01000003">
    <property type="protein sequence ID" value="MQY11457.1"/>
    <property type="molecule type" value="Genomic_DNA"/>
</dbReference>
<sequence length="142" mass="15398">MMPNQIPHPDSGVYTNGTQIAAALDRRAVLTLPQAVSAVRHFTMLLETRIKANASGRPGPNAPTGDYRRSWTHAVYVSGTDVIGVVGTNKPQGRRLEYGFVGTDTQGRTYNQRPYPHVGPAVEVVRPLFLEAMRQLTEGGGA</sequence>
<dbReference type="RefSeq" id="WP_153450706.1">
    <property type="nucleotide sequence ID" value="NZ_WEGJ01000003.1"/>
</dbReference>
<evidence type="ECO:0000313" key="2">
    <source>
        <dbReference type="Proteomes" id="UP000466345"/>
    </source>
</evidence>
<comment type="caution">
    <text evidence="1">The sequence shown here is derived from an EMBL/GenBank/DDBJ whole genome shotgun (WGS) entry which is preliminary data.</text>
</comment>
<proteinExistence type="predicted"/>
<accession>A0A7K0CDA2</accession>
<dbReference type="OrthoDB" id="3871738at2"/>
<dbReference type="AlphaFoldDB" id="A0A7K0CDA2"/>
<gene>
    <name evidence="1" type="ORF">SRB5_15750</name>
</gene>
<keyword evidence="2" id="KW-1185">Reference proteome</keyword>
<organism evidence="1 2">
    <name type="scientific">Streptomyces smaragdinus</name>
    <dbReference type="NCBI Taxonomy" id="2585196"/>
    <lineage>
        <taxon>Bacteria</taxon>
        <taxon>Bacillati</taxon>
        <taxon>Actinomycetota</taxon>
        <taxon>Actinomycetes</taxon>
        <taxon>Kitasatosporales</taxon>
        <taxon>Streptomycetaceae</taxon>
        <taxon>Streptomyces</taxon>
    </lineage>
</organism>
<evidence type="ECO:0000313" key="1">
    <source>
        <dbReference type="EMBL" id="MQY11457.1"/>
    </source>
</evidence>
<evidence type="ECO:0008006" key="3">
    <source>
        <dbReference type="Google" id="ProtNLM"/>
    </source>
</evidence>
<protein>
    <recommendedName>
        <fullName evidence="3">HK97 gp10 family phage protein</fullName>
    </recommendedName>
</protein>
<name>A0A7K0CDA2_9ACTN</name>